<dbReference type="RefSeq" id="WP_115331694.1">
    <property type="nucleotide sequence ID" value="NZ_CAAAHP010000002.1"/>
</dbReference>
<evidence type="ECO:0000313" key="2">
    <source>
        <dbReference type="Proteomes" id="UP000254794"/>
    </source>
</evidence>
<reference evidence="1 2" key="1">
    <citation type="submission" date="2018-06" db="EMBL/GenBank/DDBJ databases">
        <authorList>
            <consortium name="Pathogen Informatics"/>
            <person name="Doyle S."/>
        </authorList>
    </citation>
    <scope>NUCLEOTIDE SEQUENCE [LARGE SCALE GENOMIC DNA]</scope>
    <source>
        <strain evidence="1 2">NCTC13316</strain>
    </source>
</reference>
<accession>A0A378JLZ8</accession>
<dbReference type="AlphaFoldDB" id="A0A378JLZ8"/>
<evidence type="ECO:0000313" key="1">
    <source>
        <dbReference type="EMBL" id="STX52107.1"/>
    </source>
</evidence>
<keyword evidence="2" id="KW-1185">Reference proteome</keyword>
<dbReference type="Proteomes" id="UP000254794">
    <property type="component" value="Unassembled WGS sequence"/>
</dbReference>
<dbReference type="EMBL" id="UGOD01000001">
    <property type="protein sequence ID" value="STX52107.1"/>
    <property type="molecule type" value="Genomic_DNA"/>
</dbReference>
<name>A0A378JLZ8_9GAMM</name>
<gene>
    <name evidence="1" type="ORF">NCTC13316_02211</name>
</gene>
<sequence length="83" mass="9373">MYKPGFYKSNVELDEKKVSEEALKNNKNLNLHNTSKPLISGTVNQDVKIQQTFKGSTFTGNVDDILKQFAIPADDNHMSNFKP</sequence>
<protein>
    <submittedName>
        <fullName evidence="1">Uncharacterized protein</fullName>
    </submittedName>
</protein>
<organism evidence="1 2">
    <name type="scientific">Legionella busanensis</name>
    <dbReference type="NCBI Taxonomy" id="190655"/>
    <lineage>
        <taxon>Bacteria</taxon>
        <taxon>Pseudomonadati</taxon>
        <taxon>Pseudomonadota</taxon>
        <taxon>Gammaproteobacteria</taxon>
        <taxon>Legionellales</taxon>
        <taxon>Legionellaceae</taxon>
        <taxon>Legionella</taxon>
    </lineage>
</organism>
<proteinExistence type="predicted"/>